<evidence type="ECO:0000313" key="1">
    <source>
        <dbReference type="EMBL" id="KAF9519091.1"/>
    </source>
</evidence>
<protein>
    <submittedName>
        <fullName evidence="1">Uncharacterized protein</fullName>
    </submittedName>
</protein>
<name>A0A9P6BA59_9AGAM</name>
<reference evidence="1" key="1">
    <citation type="journal article" date="2020" name="Nat. Commun.">
        <title>Large-scale genome sequencing of mycorrhizal fungi provides insights into the early evolution of symbiotic traits.</title>
        <authorList>
            <person name="Miyauchi S."/>
            <person name="Kiss E."/>
            <person name="Kuo A."/>
            <person name="Drula E."/>
            <person name="Kohler A."/>
            <person name="Sanchez-Garcia M."/>
            <person name="Morin E."/>
            <person name="Andreopoulos B."/>
            <person name="Barry K.W."/>
            <person name="Bonito G."/>
            <person name="Buee M."/>
            <person name="Carver A."/>
            <person name="Chen C."/>
            <person name="Cichocki N."/>
            <person name="Clum A."/>
            <person name="Culley D."/>
            <person name="Crous P.W."/>
            <person name="Fauchery L."/>
            <person name="Girlanda M."/>
            <person name="Hayes R.D."/>
            <person name="Keri Z."/>
            <person name="LaButti K."/>
            <person name="Lipzen A."/>
            <person name="Lombard V."/>
            <person name="Magnuson J."/>
            <person name="Maillard F."/>
            <person name="Murat C."/>
            <person name="Nolan M."/>
            <person name="Ohm R.A."/>
            <person name="Pangilinan J."/>
            <person name="Pereira M.F."/>
            <person name="Perotto S."/>
            <person name="Peter M."/>
            <person name="Pfister S."/>
            <person name="Riley R."/>
            <person name="Sitrit Y."/>
            <person name="Stielow J.B."/>
            <person name="Szollosi G."/>
            <person name="Zifcakova L."/>
            <person name="Stursova M."/>
            <person name="Spatafora J.W."/>
            <person name="Tedersoo L."/>
            <person name="Vaario L.M."/>
            <person name="Yamada A."/>
            <person name="Yan M."/>
            <person name="Wang P."/>
            <person name="Xu J."/>
            <person name="Bruns T."/>
            <person name="Baldrian P."/>
            <person name="Vilgalys R."/>
            <person name="Dunand C."/>
            <person name="Henrissat B."/>
            <person name="Grigoriev I.V."/>
            <person name="Hibbett D."/>
            <person name="Nagy L.G."/>
            <person name="Martin F.M."/>
        </authorList>
    </citation>
    <scope>NUCLEOTIDE SEQUENCE</scope>
    <source>
        <strain evidence="1">UP504</strain>
    </source>
</reference>
<dbReference type="OrthoDB" id="3311767at2759"/>
<keyword evidence="2" id="KW-1185">Reference proteome</keyword>
<dbReference type="EMBL" id="MU128920">
    <property type="protein sequence ID" value="KAF9519091.1"/>
    <property type="molecule type" value="Genomic_DNA"/>
</dbReference>
<organism evidence="1 2">
    <name type="scientific">Hydnum rufescens UP504</name>
    <dbReference type="NCBI Taxonomy" id="1448309"/>
    <lineage>
        <taxon>Eukaryota</taxon>
        <taxon>Fungi</taxon>
        <taxon>Dikarya</taxon>
        <taxon>Basidiomycota</taxon>
        <taxon>Agaricomycotina</taxon>
        <taxon>Agaricomycetes</taxon>
        <taxon>Cantharellales</taxon>
        <taxon>Hydnaceae</taxon>
        <taxon>Hydnum</taxon>
    </lineage>
</organism>
<sequence>MGKASPLWKYFTKLQEQYGANKSHPAARCNACIAHLKLELGHDDLNRITLGDLVQLHRASHSPLRYQHASIDGRKWTLKEVFNLTLDGPWNAYWFQDERNTMAETEVGDLMTRQANLDLDPTLASTTGWTVNENPVTA</sequence>
<proteinExistence type="predicted"/>
<evidence type="ECO:0000313" key="2">
    <source>
        <dbReference type="Proteomes" id="UP000886523"/>
    </source>
</evidence>
<accession>A0A9P6BA59</accession>
<comment type="caution">
    <text evidence="1">The sequence shown here is derived from an EMBL/GenBank/DDBJ whole genome shotgun (WGS) entry which is preliminary data.</text>
</comment>
<dbReference type="Proteomes" id="UP000886523">
    <property type="component" value="Unassembled WGS sequence"/>
</dbReference>
<dbReference type="AlphaFoldDB" id="A0A9P6BA59"/>
<gene>
    <name evidence="1" type="ORF">BS47DRAFT_125415</name>
</gene>